<gene>
    <name evidence="3" type="ORF">AYI69_g2693</name>
</gene>
<dbReference type="AlphaFoldDB" id="A0A1R1YLP0"/>
<comment type="caution">
    <text evidence="3">The sequence shown here is derived from an EMBL/GenBank/DDBJ whole genome shotgun (WGS) entry which is preliminary data.</text>
</comment>
<feature type="region of interest" description="Disordered" evidence="1">
    <location>
        <begin position="156"/>
        <end position="178"/>
    </location>
</feature>
<dbReference type="EMBL" id="LSSM01000806">
    <property type="protein sequence ID" value="OMJ27847.1"/>
    <property type="molecule type" value="Genomic_DNA"/>
</dbReference>
<name>A0A1R1YLP0_9FUNG</name>
<keyword evidence="4" id="KW-1185">Reference proteome</keyword>
<evidence type="ECO:0000256" key="2">
    <source>
        <dbReference type="SAM" id="Phobius"/>
    </source>
</evidence>
<evidence type="ECO:0000256" key="1">
    <source>
        <dbReference type="SAM" id="MobiDB-lite"/>
    </source>
</evidence>
<reference evidence="4" key="1">
    <citation type="submission" date="2017-01" db="EMBL/GenBank/DDBJ databases">
        <authorList>
            <person name="Wang Y."/>
            <person name="White M."/>
            <person name="Kvist S."/>
            <person name="Moncalvo J.-M."/>
        </authorList>
    </citation>
    <scope>NUCLEOTIDE SEQUENCE [LARGE SCALE GENOMIC DNA]</scope>
    <source>
        <strain evidence="4">ID-206-W2</strain>
    </source>
</reference>
<keyword evidence="2" id="KW-0812">Transmembrane</keyword>
<feature type="transmembrane region" description="Helical" evidence="2">
    <location>
        <begin position="98"/>
        <end position="123"/>
    </location>
</feature>
<evidence type="ECO:0000313" key="3">
    <source>
        <dbReference type="EMBL" id="OMJ27847.1"/>
    </source>
</evidence>
<protein>
    <submittedName>
        <fullName evidence="3">Uncharacterized protein</fullName>
    </submittedName>
</protein>
<organism evidence="3 4">
    <name type="scientific">Smittium culicis</name>
    <dbReference type="NCBI Taxonomy" id="133412"/>
    <lineage>
        <taxon>Eukaryota</taxon>
        <taxon>Fungi</taxon>
        <taxon>Fungi incertae sedis</taxon>
        <taxon>Zoopagomycota</taxon>
        <taxon>Kickxellomycotina</taxon>
        <taxon>Harpellomycetes</taxon>
        <taxon>Harpellales</taxon>
        <taxon>Legeriomycetaceae</taxon>
        <taxon>Smittium</taxon>
    </lineage>
</organism>
<keyword evidence="2" id="KW-0472">Membrane</keyword>
<sequence length="178" mass="18749">MIGSFGLISKLHGDSGIDIPELSAISNIILRTAGESKFVTIAGNDEWPCPDPTFTSFTLPSSSAANHALNSFASSFVSLLTTPPAPFPSSLPLPVPSLLLLLLLASVAPYASTILLAFSLSILTSSLPLYVPKLVITCSMDSPPQYFATTCTSKISPSAPRLRPVSLRTRQTMSARPG</sequence>
<dbReference type="Proteomes" id="UP000187429">
    <property type="component" value="Unassembled WGS sequence"/>
</dbReference>
<proteinExistence type="predicted"/>
<keyword evidence="2" id="KW-1133">Transmembrane helix</keyword>
<accession>A0A1R1YLP0</accession>
<feature type="compositionally biased region" description="Polar residues" evidence="1">
    <location>
        <begin position="168"/>
        <end position="178"/>
    </location>
</feature>
<evidence type="ECO:0000313" key="4">
    <source>
        <dbReference type="Proteomes" id="UP000187429"/>
    </source>
</evidence>